<proteinExistence type="predicted"/>
<sequence length="204" mass="23486">MRIVDGIKMAGTPFIIPDCSRDDLPGFFREKGYRVGAEIGVLKGEFTEKFCQAGLKIFAIDPWRAFRGQGRDQNRQEQQNEYYETARNRLAPYANCTIIRKTSMEAVNDFSPSSLDFVYIDGCHEFPYVAQDIYEWSKIVKKGGVISGHDYFNTHPGANNVLCHVKAVVDAYTTLYKIDNWWLFGCMKRGSGSHKFHSWMWVNR</sequence>
<dbReference type="InterPro" id="IPR029063">
    <property type="entry name" value="SAM-dependent_MTases_sf"/>
</dbReference>
<reference evidence="1" key="1">
    <citation type="submission" date="2020-03" db="EMBL/GenBank/DDBJ databases">
        <title>The deep terrestrial virosphere.</title>
        <authorList>
            <person name="Holmfeldt K."/>
            <person name="Nilsson E."/>
            <person name="Simone D."/>
            <person name="Lopez-Fernandez M."/>
            <person name="Wu X."/>
            <person name="de Brujin I."/>
            <person name="Lundin D."/>
            <person name="Andersson A."/>
            <person name="Bertilsson S."/>
            <person name="Dopson M."/>
        </authorList>
    </citation>
    <scope>NUCLEOTIDE SEQUENCE</scope>
    <source>
        <strain evidence="1">TM448A01760</strain>
    </source>
</reference>
<dbReference type="AlphaFoldDB" id="A0A6H1ZSN1"/>
<gene>
    <name evidence="1" type="ORF">TM448A01760_0007</name>
</gene>
<dbReference type="SUPFAM" id="SSF53335">
    <property type="entry name" value="S-adenosyl-L-methionine-dependent methyltransferases"/>
    <property type="match status" value="1"/>
</dbReference>
<accession>A0A6H1ZSN1</accession>
<keyword evidence="1" id="KW-0489">Methyltransferase</keyword>
<dbReference type="GO" id="GO:0032259">
    <property type="term" value="P:methylation"/>
    <property type="evidence" value="ECO:0007669"/>
    <property type="project" value="UniProtKB-KW"/>
</dbReference>
<protein>
    <submittedName>
        <fullName evidence="1">Putative methyltransferase</fullName>
    </submittedName>
</protein>
<name>A0A6H1ZSN1_9ZZZZ</name>
<dbReference type="PANTHER" id="PTHR37909">
    <property type="entry name" value="S-ADENOSYL-L-METHIONINE-DEPENDENT METHYLTRANSFERASES SUPERFAMILY PROTEIN"/>
    <property type="match status" value="1"/>
</dbReference>
<dbReference type="Pfam" id="PF13578">
    <property type="entry name" value="Methyltransf_24"/>
    <property type="match status" value="1"/>
</dbReference>
<dbReference type="PANTHER" id="PTHR37909:SF1">
    <property type="entry name" value="S-ADENOSYL-L-METHIONINE-DEPENDENT METHYLTRANSFERASES SUPERFAMILY PROTEIN"/>
    <property type="match status" value="1"/>
</dbReference>
<dbReference type="EMBL" id="MT144194">
    <property type="protein sequence ID" value="QJA50421.1"/>
    <property type="molecule type" value="Genomic_DNA"/>
</dbReference>
<organism evidence="1">
    <name type="scientific">viral metagenome</name>
    <dbReference type="NCBI Taxonomy" id="1070528"/>
    <lineage>
        <taxon>unclassified sequences</taxon>
        <taxon>metagenomes</taxon>
        <taxon>organismal metagenomes</taxon>
    </lineage>
</organism>
<evidence type="ECO:0000313" key="1">
    <source>
        <dbReference type="EMBL" id="QJA50421.1"/>
    </source>
</evidence>
<dbReference type="GO" id="GO:0008168">
    <property type="term" value="F:methyltransferase activity"/>
    <property type="evidence" value="ECO:0007669"/>
    <property type="project" value="UniProtKB-KW"/>
</dbReference>
<keyword evidence="1" id="KW-0808">Transferase</keyword>
<dbReference type="Gene3D" id="3.40.50.150">
    <property type="entry name" value="Vaccinia Virus protein VP39"/>
    <property type="match status" value="1"/>
</dbReference>